<gene>
    <name evidence="2" type="ORF">HPB52_011173</name>
</gene>
<evidence type="ECO:0000313" key="3">
    <source>
        <dbReference type="Proteomes" id="UP000821837"/>
    </source>
</evidence>
<organism evidence="2 3">
    <name type="scientific">Rhipicephalus sanguineus</name>
    <name type="common">Brown dog tick</name>
    <name type="synonym">Ixodes sanguineus</name>
    <dbReference type="NCBI Taxonomy" id="34632"/>
    <lineage>
        <taxon>Eukaryota</taxon>
        <taxon>Metazoa</taxon>
        <taxon>Ecdysozoa</taxon>
        <taxon>Arthropoda</taxon>
        <taxon>Chelicerata</taxon>
        <taxon>Arachnida</taxon>
        <taxon>Acari</taxon>
        <taxon>Parasitiformes</taxon>
        <taxon>Ixodida</taxon>
        <taxon>Ixodoidea</taxon>
        <taxon>Ixodidae</taxon>
        <taxon>Rhipicephalinae</taxon>
        <taxon>Rhipicephalus</taxon>
        <taxon>Rhipicephalus</taxon>
    </lineage>
</organism>
<feature type="compositionally biased region" description="Low complexity" evidence="1">
    <location>
        <begin position="263"/>
        <end position="275"/>
    </location>
</feature>
<protein>
    <submittedName>
        <fullName evidence="2">Uncharacterized protein</fullName>
    </submittedName>
</protein>
<dbReference type="EMBL" id="JABSTV010001249">
    <property type="protein sequence ID" value="KAH7961662.1"/>
    <property type="molecule type" value="Genomic_DNA"/>
</dbReference>
<feature type="region of interest" description="Disordered" evidence="1">
    <location>
        <begin position="250"/>
        <end position="279"/>
    </location>
</feature>
<name>A0A9D4T0H8_RHISA</name>
<reference evidence="2" key="2">
    <citation type="submission" date="2021-09" db="EMBL/GenBank/DDBJ databases">
        <authorList>
            <person name="Jia N."/>
            <person name="Wang J."/>
            <person name="Shi W."/>
            <person name="Du L."/>
            <person name="Sun Y."/>
            <person name="Zhan W."/>
            <person name="Jiang J."/>
            <person name="Wang Q."/>
            <person name="Zhang B."/>
            <person name="Ji P."/>
            <person name="Sakyi L.B."/>
            <person name="Cui X."/>
            <person name="Yuan T."/>
            <person name="Jiang B."/>
            <person name="Yang W."/>
            <person name="Lam T.T.-Y."/>
            <person name="Chang Q."/>
            <person name="Ding S."/>
            <person name="Wang X."/>
            <person name="Zhu J."/>
            <person name="Ruan X."/>
            <person name="Zhao L."/>
            <person name="Wei J."/>
            <person name="Que T."/>
            <person name="Du C."/>
            <person name="Cheng J."/>
            <person name="Dai P."/>
            <person name="Han X."/>
            <person name="Huang E."/>
            <person name="Gao Y."/>
            <person name="Liu J."/>
            <person name="Shao H."/>
            <person name="Ye R."/>
            <person name="Li L."/>
            <person name="Wei W."/>
            <person name="Wang X."/>
            <person name="Wang C."/>
            <person name="Huo Q."/>
            <person name="Li W."/>
            <person name="Guo W."/>
            <person name="Chen H."/>
            <person name="Chen S."/>
            <person name="Zhou L."/>
            <person name="Zhou L."/>
            <person name="Ni X."/>
            <person name="Tian J."/>
            <person name="Zhou Y."/>
            <person name="Sheng Y."/>
            <person name="Liu T."/>
            <person name="Pan Y."/>
            <person name="Xia L."/>
            <person name="Li J."/>
            <person name="Zhao F."/>
            <person name="Cao W."/>
        </authorList>
    </citation>
    <scope>NUCLEOTIDE SEQUENCE</scope>
    <source>
        <strain evidence="2">Rsan-2018</strain>
        <tissue evidence="2">Larvae</tissue>
    </source>
</reference>
<dbReference type="Proteomes" id="UP000821837">
    <property type="component" value="Chromosome 3"/>
</dbReference>
<evidence type="ECO:0000256" key="1">
    <source>
        <dbReference type="SAM" id="MobiDB-lite"/>
    </source>
</evidence>
<dbReference type="VEuPathDB" id="VectorBase:RSAN_032554"/>
<comment type="caution">
    <text evidence="2">The sequence shown here is derived from an EMBL/GenBank/DDBJ whole genome shotgun (WGS) entry which is preliminary data.</text>
</comment>
<keyword evidence="3" id="KW-1185">Reference proteome</keyword>
<reference evidence="2" key="1">
    <citation type="journal article" date="2020" name="Cell">
        <title>Large-Scale Comparative Analyses of Tick Genomes Elucidate Their Genetic Diversity and Vector Capacities.</title>
        <authorList>
            <consortium name="Tick Genome and Microbiome Consortium (TIGMIC)"/>
            <person name="Jia N."/>
            <person name="Wang J."/>
            <person name="Shi W."/>
            <person name="Du L."/>
            <person name="Sun Y."/>
            <person name="Zhan W."/>
            <person name="Jiang J.F."/>
            <person name="Wang Q."/>
            <person name="Zhang B."/>
            <person name="Ji P."/>
            <person name="Bell-Sakyi L."/>
            <person name="Cui X.M."/>
            <person name="Yuan T.T."/>
            <person name="Jiang B.G."/>
            <person name="Yang W.F."/>
            <person name="Lam T.T."/>
            <person name="Chang Q.C."/>
            <person name="Ding S.J."/>
            <person name="Wang X.J."/>
            <person name="Zhu J.G."/>
            <person name="Ruan X.D."/>
            <person name="Zhao L."/>
            <person name="Wei J.T."/>
            <person name="Ye R.Z."/>
            <person name="Que T.C."/>
            <person name="Du C.H."/>
            <person name="Zhou Y.H."/>
            <person name="Cheng J.X."/>
            <person name="Dai P.F."/>
            <person name="Guo W.B."/>
            <person name="Han X.H."/>
            <person name="Huang E.J."/>
            <person name="Li L.F."/>
            <person name="Wei W."/>
            <person name="Gao Y.C."/>
            <person name="Liu J.Z."/>
            <person name="Shao H.Z."/>
            <person name="Wang X."/>
            <person name="Wang C.C."/>
            <person name="Yang T.C."/>
            <person name="Huo Q.B."/>
            <person name="Li W."/>
            <person name="Chen H.Y."/>
            <person name="Chen S.E."/>
            <person name="Zhou L.G."/>
            <person name="Ni X.B."/>
            <person name="Tian J.H."/>
            <person name="Sheng Y."/>
            <person name="Liu T."/>
            <person name="Pan Y.S."/>
            <person name="Xia L.Y."/>
            <person name="Li J."/>
            <person name="Zhao F."/>
            <person name="Cao W.C."/>
        </authorList>
    </citation>
    <scope>NUCLEOTIDE SEQUENCE</scope>
    <source>
        <strain evidence="2">Rsan-2018</strain>
    </source>
</reference>
<evidence type="ECO:0000313" key="2">
    <source>
        <dbReference type="EMBL" id="KAH7961662.1"/>
    </source>
</evidence>
<dbReference type="AlphaFoldDB" id="A0A9D4T0H8"/>
<sequence length="521" mass="56153">MATDTTRFVHTWENTRLAISTCGQCGTKKFLSAVSPRYLWRSAYLGISNCWWETSSSLFEAMPQRTILAVRKLGDSTAAVVTFEGTKLHRFIFYHSFVAYVRPYKKIIPACSLCGTIGHRPSVCPRPTPGRCTRGGTQVQMTPEGLVQHECNTTCLICSGPHETADCTLVDGPASGFPSQAWITSQHPGDPTAGHPKLASLRKQDALLQRQIAPPTKQFAALELQQQKPAGPPAVTPSAEHAALNISPSATATPRIYPPTPVTSPAAPAAQGASQNLNPIDQTLPLEDRINRLPDAENAPNLGPGPHRGLVSFPHQAFPPDLIPTGLPGMGIIRPPYTAIVHPKHLHLYMRPCSGSPPLPPLGGTPQHYPPPSGPFHYPWRNPTSAPPRLLCLQGPTSQLANDLCDRYHSRTVDPMGPEYMYSGLPSTGLEAPFTLPGLRAALAEMKPGTAPGRDDITVTLLANLPDSAHLSLLHLINEVWKGAPLPAEWTTSVVTIIPKPGTPISIEASISEVHSTRETQ</sequence>
<accession>A0A9D4T0H8</accession>
<proteinExistence type="predicted"/>